<dbReference type="InterPro" id="IPR036612">
    <property type="entry name" value="KH_dom_type_1_sf"/>
</dbReference>
<gene>
    <name evidence="10" type="ORF">M0R45_028174</name>
</gene>
<evidence type="ECO:0000256" key="3">
    <source>
        <dbReference type="ARBA" id="ARBA00022517"/>
    </source>
</evidence>
<dbReference type="GO" id="GO:0003723">
    <property type="term" value="F:RNA binding"/>
    <property type="evidence" value="ECO:0007669"/>
    <property type="project" value="UniProtKB-KW"/>
</dbReference>
<organism evidence="10 11">
    <name type="scientific">Rubus argutus</name>
    <name type="common">Southern blackberry</name>
    <dbReference type="NCBI Taxonomy" id="59490"/>
    <lineage>
        <taxon>Eukaryota</taxon>
        <taxon>Viridiplantae</taxon>
        <taxon>Streptophyta</taxon>
        <taxon>Embryophyta</taxon>
        <taxon>Tracheophyta</taxon>
        <taxon>Spermatophyta</taxon>
        <taxon>Magnoliopsida</taxon>
        <taxon>eudicotyledons</taxon>
        <taxon>Gunneridae</taxon>
        <taxon>Pentapetalae</taxon>
        <taxon>rosids</taxon>
        <taxon>fabids</taxon>
        <taxon>Rosales</taxon>
        <taxon>Rosaceae</taxon>
        <taxon>Rosoideae</taxon>
        <taxon>Rosoideae incertae sedis</taxon>
        <taxon>Rubus</taxon>
    </lineage>
</organism>
<protein>
    <recommendedName>
        <fullName evidence="8">KRR-R motif-containing protein 1</fullName>
    </recommendedName>
</protein>
<keyword evidence="5" id="KW-0694">RNA-binding</keyword>
<comment type="subcellular location">
    <subcellularLocation>
        <location evidence="1">Nucleus</location>
        <location evidence="1">Nucleolus</location>
    </subcellularLocation>
</comment>
<dbReference type="AlphaFoldDB" id="A0AAW1W6Y7"/>
<evidence type="ECO:0000256" key="6">
    <source>
        <dbReference type="ARBA" id="ARBA00023242"/>
    </source>
</evidence>
<dbReference type="EMBL" id="JBEDUW010000006">
    <property type="protein sequence ID" value="KAK9919586.1"/>
    <property type="molecule type" value="Genomic_DNA"/>
</dbReference>
<evidence type="ECO:0000256" key="5">
    <source>
        <dbReference type="ARBA" id="ARBA00022884"/>
    </source>
</evidence>
<evidence type="ECO:0000256" key="8">
    <source>
        <dbReference type="ARBA" id="ARBA00032993"/>
    </source>
</evidence>
<dbReference type="PANTHER" id="PTHR12581">
    <property type="entry name" value="HIV-1 REV BINDING PROTEIN 2, 3"/>
    <property type="match status" value="1"/>
</dbReference>
<keyword evidence="11" id="KW-1185">Reference proteome</keyword>
<evidence type="ECO:0000256" key="7">
    <source>
        <dbReference type="ARBA" id="ARBA00023274"/>
    </source>
</evidence>
<comment type="similarity">
    <text evidence="2">Belongs to the KRR1 family.</text>
</comment>
<sequence>MEKNQNDVGGESSVQNMVEEIENLMDEDDSSALEVITFSRRFHKRIETQLQNDWPMVKSTLKDYGIACELNLVKYSMTFSTTRTRDPDLIDKARDLLRLFSLAVPASQAITILNGRHWDIIKLGYQKDGLCSKFGIKREQFLERRKLLFHPSLKGDILVALGPIDSVKLIRVAVEECMIHKIPPASRVKFVKDVKMQVEARKRLEALLL</sequence>
<proteinExistence type="inferred from homology"/>
<comment type="caution">
    <text evidence="10">The sequence shown here is derived from an EMBL/GenBank/DDBJ whole genome shotgun (WGS) entry which is preliminary data.</text>
</comment>
<dbReference type="InterPro" id="IPR024166">
    <property type="entry name" value="rRNA_assembly_KRR1"/>
</dbReference>
<keyword evidence="3" id="KW-0690">Ribosome biogenesis</keyword>
<name>A0AAW1W6Y7_RUBAR</name>
<keyword evidence="7" id="KW-0687">Ribonucleoprotein</keyword>
<dbReference type="GO" id="GO:0006364">
    <property type="term" value="P:rRNA processing"/>
    <property type="evidence" value="ECO:0007669"/>
    <property type="project" value="UniProtKB-KW"/>
</dbReference>
<dbReference type="InterPro" id="IPR041174">
    <property type="entry name" value="KRR1-like_KH1"/>
</dbReference>
<reference evidence="10 11" key="1">
    <citation type="journal article" date="2023" name="G3 (Bethesda)">
        <title>A chromosome-length genome assembly and annotation of blackberry (Rubus argutus, cv. 'Hillquist').</title>
        <authorList>
            <person name="Bruna T."/>
            <person name="Aryal R."/>
            <person name="Dudchenko O."/>
            <person name="Sargent D.J."/>
            <person name="Mead D."/>
            <person name="Buti M."/>
            <person name="Cavallini A."/>
            <person name="Hytonen T."/>
            <person name="Andres J."/>
            <person name="Pham M."/>
            <person name="Weisz D."/>
            <person name="Mascagni F."/>
            <person name="Usai G."/>
            <person name="Natali L."/>
            <person name="Bassil N."/>
            <person name="Fernandez G.E."/>
            <person name="Lomsadze A."/>
            <person name="Armour M."/>
            <person name="Olukolu B."/>
            <person name="Poorten T."/>
            <person name="Britton C."/>
            <person name="Davik J."/>
            <person name="Ashrafi H."/>
            <person name="Aiden E.L."/>
            <person name="Borodovsky M."/>
            <person name="Worthington M."/>
        </authorList>
    </citation>
    <scope>NUCLEOTIDE SEQUENCE [LARGE SCALE GENOMIC DNA]</scope>
    <source>
        <strain evidence="10">PI 553951</strain>
    </source>
</reference>
<evidence type="ECO:0000259" key="9">
    <source>
        <dbReference type="Pfam" id="PF17903"/>
    </source>
</evidence>
<evidence type="ECO:0000256" key="1">
    <source>
        <dbReference type="ARBA" id="ARBA00004604"/>
    </source>
</evidence>
<keyword evidence="4" id="KW-0698">rRNA processing</keyword>
<dbReference type="Gene3D" id="3.30.1370.10">
    <property type="entry name" value="K Homology domain, type 1"/>
    <property type="match status" value="1"/>
</dbReference>
<keyword evidence="6" id="KW-0539">Nucleus</keyword>
<dbReference type="Proteomes" id="UP001457282">
    <property type="component" value="Unassembled WGS sequence"/>
</dbReference>
<accession>A0AAW1W6Y7</accession>
<dbReference type="PANTHER" id="PTHR12581:SF0">
    <property type="entry name" value="KRR1 SMALL SUBUNIT PROCESSOME COMPONENT HOMOLOG"/>
    <property type="match status" value="1"/>
</dbReference>
<dbReference type="GO" id="GO:0032040">
    <property type="term" value="C:small-subunit processome"/>
    <property type="evidence" value="ECO:0007669"/>
    <property type="project" value="TreeGrafter"/>
</dbReference>
<feature type="domain" description="KRR1 small subunit processome component first KH" evidence="9">
    <location>
        <begin position="42"/>
        <end position="114"/>
    </location>
</feature>
<dbReference type="Pfam" id="PF17903">
    <property type="entry name" value="KH_KRR1_1st"/>
    <property type="match status" value="1"/>
</dbReference>
<evidence type="ECO:0000256" key="2">
    <source>
        <dbReference type="ARBA" id="ARBA00009344"/>
    </source>
</evidence>
<evidence type="ECO:0000313" key="11">
    <source>
        <dbReference type="Proteomes" id="UP001457282"/>
    </source>
</evidence>
<evidence type="ECO:0000256" key="4">
    <source>
        <dbReference type="ARBA" id="ARBA00022552"/>
    </source>
</evidence>
<evidence type="ECO:0000313" key="10">
    <source>
        <dbReference type="EMBL" id="KAK9919586.1"/>
    </source>
</evidence>